<name>A0A3P7JAQ9_STRVU</name>
<evidence type="ECO:0000313" key="3">
    <source>
        <dbReference type="Proteomes" id="UP000270094"/>
    </source>
</evidence>
<reference evidence="2 3" key="1">
    <citation type="submission" date="2018-11" db="EMBL/GenBank/DDBJ databases">
        <authorList>
            <consortium name="Pathogen Informatics"/>
        </authorList>
    </citation>
    <scope>NUCLEOTIDE SEQUENCE [LARGE SCALE GENOMIC DNA]</scope>
</reference>
<feature type="region of interest" description="Disordered" evidence="1">
    <location>
        <begin position="51"/>
        <end position="74"/>
    </location>
</feature>
<proteinExistence type="predicted"/>
<dbReference type="AlphaFoldDB" id="A0A3P7JAQ9"/>
<organism evidence="2 3">
    <name type="scientific">Strongylus vulgaris</name>
    <name type="common">Blood worm</name>
    <dbReference type="NCBI Taxonomy" id="40348"/>
    <lineage>
        <taxon>Eukaryota</taxon>
        <taxon>Metazoa</taxon>
        <taxon>Ecdysozoa</taxon>
        <taxon>Nematoda</taxon>
        <taxon>Chromadorea</taxon>
        <taxon>Rhabditida</taxon>
        <taxon>Rhabditina</taxon>
        <taxon>Rhabditomorpha</taxon>
        <taxon>Strongyloidea</taxon>
        <taxon>Strongylidae</taxon>
        <taxon>Strongylus</taxon>
    </lineage>
</organism>
<dbReference type="Proteomes" id="UP000270094">
    <property type="component" value="Unassembled WGS sequence"/>
</dbReference>
<dbReference type="EMBL" id="UYYB01118441">
    <property type="protein sequence ID" value="VDM82601.1"/>
    <property type="molecule type" value="Genomic_DNA"/>
</dbReference>
<protein>
    <submittedName>
        <fullName evidence="2">Uncharacterized protein</fullName>
    </submittedName>
</protein>
<keyword evidence="3" id="KW-1185">Reference proteome</keyword>
<accession>A0A3P7JAQ9</accession>
<evidence type="ECO:0000256" key="1">
    <source>
        <dbReference type="SAM" id="MobiDB-lite"/>
    </source>
</evidence>
<gene>
    <name evidence="2" type="ORF">SVUK_LOCUS17599</name>
</gene>
<sequence length="74" mass="8382">MDPSRNKTFSREATNQMGYVFVAVQLNFQLVMSNGYGPRGRCQRKFNTNIVDDANERQKRNNAGTSETGHLVSK</sequence>
<evidence type="ECO:0000313" key="2">
    <source>
        <dbReference type="EMBL" id="VDM82601.1"/>
    </source>
</evidence>